<protein>
    <submittedName>
        <fullName evidence="1">DUF3576 domain-containing protein</fullName>
    </submittedName>
</protein>
<evidence type="ECO:0000313" key="2">
    <source>
        <dbReference type="Proteomes" id="UP000500791"/>
    </source>
</evidence>
<keyword evidence="2" id="KW-1185">Reference proteome</keyword>
<name>A0A6G7VHW7_9RHOB</name>
<gene>
    <name evidence="1" type="ORF">G8E03_00985</name>
</gene>
<dbReference type="RefSeq" id="WP_166187609.1">
    <property type="nucleotide sequence ID" value="NZ_CP049811.1"/>
</dbReference>
<reference evidence="1 2" key="1">
    <citation type="submission" date="2020-03" db="EMBL/GenBank/DDBJ databases">
        <title>Complete genome sequence of Monaibacterium sp. ALG8 with diverse plasmids.</title>
        <authorList>
            <person name="Sun C."/>
        </authorList>
    </citation>
    <scope>NUCLEOTIDE SEQUENCE [LARGE SCALE GENOMIC DNA]</scope>
    <source>
        <strain evidence="1 2">ALG8</strain>
    </source>
</reference>
<evidence type="ECO:0000313" key="1">
    <source>
        <dbReference type="EMBL" id="QIK39455.1"/>
    </source>
</evidence>
<dbReference type="Proteomes" id="UP000500791">
    <property type="component" value="Chromosome"/>
</dbReference>
<dbReference type="PROSITE" id="PS51257">
    <property type="entry name" value="PROKAR_LIPOPROTEIN"/>
    <property type="match status" value="1"/>
</dbReference>
<dbReference type="EMBL" id="CP049811">
    <property type="protein sequence ID" value="QIK39455.1"/>
    <property type="molecule type" value="Genomic_DNA"/>
</dbReference>
<sequence>MSAKLFISVTMAMGVLASCGDRDFQPERDQITEPEGISINRLLSGELFQNRGPALNVNQYLWRASLDTLDFLPLVSTDPFGGVITTDWGSPAGVTTERFRATAVIDSDALAVNSLRLALYRQVQSNGSWVDAPVADETVRQIEDAILLRARQLRREGAITD</sequence>
<organism evidence="1 2">
    <name type="scientific">Pontivivens nitratireducens</name>
    <dbReference type="NCBI Taxonomy" id="2758038"/>
    <lineage>
        <taxon>Bacteria</taxon>
        <taxon>Pseudomonadati</taxon>
        <taxon>Pseudomonadota</taxon>
        <taxon>Alphaproteobacteria</taxon>
        <taxon>Rhodobacterales</taxon>
        <taxon>Paracoccaceae</taxon>
        <taxon>Pontivivens</taxon>
    </lineage>
</organism>
<dbReference type="AlphaFoldDB" id="A0A6G7VHW7"/>
<proteinExistence type="predicted"/>
<dbReference type="KEGG" id="mon:G8E03_00985"/>
<dbReference type="InterPro" id="IPR021959">
    <property type="entry name" value="DUF3576"/>
</dbReference>
<dbReference type="Pfam" id="PF12100">
    <property type="entry name" value="DUF3576"/>
    <property type="match status" value="1"/>
</dbReference>
<accession>A0A6G7VHW7</accession>